<gene>
    <name evidence="2" type="ORF">CBY09_02600</name>
</gene>
<dbReference type="Proteomes" id="UP000215441">
    <property type="component" value="Unassembled WGS sequence"/>
</dbReference>
<evidence type="ECO:0000313" key="3">
    <source>
        <dbReference type="Proteomes" id="UP000215441"/>
    </source>
</evidence>
<dbReference type="AlphaFoldDB" id="A0A235ERX7"/>
<sequence>MGLLLCATIYVVHYRNAIAKLRSMGSPSATMRADTDAFTFVSGAGAATLPWSSVKELWQFERVWLLMFSPAQFSTLPVADLSPEMQALVTDRIQASGGRIR</sequence>
<dbReference type="Pfam" id="PF14317">
    <property type="entry name" value="YcxB"/>
    <property type="match status" value="1"/>
</dbReference>
<evidence type="ECO:0000259" key="1">
    <source>
        <dbReference type="Pfam" id="PF14317"/>
    </source>
</evidence>
<organism evidence="2 3">
    <name type="scientific">Acidovorax kalamii</name>
    <dbReference type="NCBI Taxonomy" id="2004485"/>
    <lineage>
        <taxon>Bacteria</taxon>
        <taxon>Pseudomonadati</taxon>
        <taxon>Pseudomonadota</taxon>
        <taxon>Betaproteobacteria</taxon>
        <taxon>Burkholderiales</taxon>
        <taxon>Comamonadaceae</taxon>
        <taxon>Acidovorax</taxon>
    </lineage>
</organism>
<feature type="domain" description="YcxB-like C-terminal" evidence="1">
    <location>
        <begin position="34"/>
        <end position="88"/>
    </location>
</feature>
<name>A0A235ERX7_9BURK</name>
<evidence type="ECO:0000313" key="2">
    <source>
        <dbReference type="EMBL" id="OYD51780.1"/>
    </source>
</evidence>
<dbReference type="EMBL" id="NOIG01000003">
    <property type="protein sequence ID" value="OYD51780.1"/>
    <property type="molecule type" value="Genomic_DNA"/>
</dbReference>
<reference evidence="2 3" key="1">
    <citation type="submission" date="2017-07" db="EMBL/GenBank/DDBJ databases">
        <title>Acidovorax KNDSW TSA 6 genome sequence and assembly.</title>
        <authorList>
            <person name="Mayilraj S."/>
        </authorList>
    </citation>
    <scope>NUCLEOTIDE SEQUENCE [LARGE SCALE GENOMIC DNA]</scope>
    <source>
        <strain evidence="2 3">KNDSW-TSA6</strain>
    </source>
</reference>
<keyword evidence="3" id="KW-1185">Reference proteome</keyword>
<protein>
    <recommendedName>
        <fullName evidence="1">YcxB-like C-terminal domain-containing protein</fullName>
    </recommendedName>
</protein>
<accession>A0A235ERX7</accession>
<dbReference type="InterPro" id="IPR025588">
    <property type="entry name" value="YcxB-like_C"/>
</dbReference>
<proteinExistence type="predicted"/>
<comment type="caution">
    <text evidence="2">The sequence shown here is derived from an EMBL/GenBank/DDBJ whole genome shotgun (WGS) entry which is preliminary data.</text>
</comment>